<name>A0ABT6A200_9ACTN</name>
<dbReference type="Pfam" id="PF13276">
    <property type="entry name" value="HTH_21"/>
    <property type="match status" value="1"/>
</dbReference>
<sequence length="255" mass="27846">MIARVVEQGFPARRVAALLNVSESGYYAWRERPVSDRDMRHVWLTRLIIDIHRQSGSAYGYRRIRQELDHRFGIRVSHGTVERLMRRAGIRGARGRLRAAPGGVRRAAPGAGWVLDTFACRTRDGDLCTAVVLDTAGRRLLGWSSAAAPDPGLLARALRTALNRHGDVPARTPGDPGFSCAFTERAVRSGGAPPGAAVGDWYDHAVAEAFWEHVHRALAALWTSPGLPPLGPELSRVLNRLAQQGHAVHGPDLTL</sequence>
<dbReference type="InterPro" id="IPR025948">
    <property type="entry name" value="HTH-like_dom"/>
</dbReference>
<dbReference type="PANTHER" id="PTHR46889">
    <property type="entry name" value="TRANSPOSASE INSF FOR INSERTION SEQUENCE IS3B-RELATED"/>
    <property type="match status" value="1"/>
</dbReference>
<proteinExistence type="predicted"/>
<gene>
    <name evidence="2" type="ORF">P3H78_08500</name>
</gene>
<dbReference type="SUPFAM" id="SSF53098">
    <property type="entry name" value="Ribonuclease H-like"/>
    <property type="match status" value="1"/>
</dbReference>
<dbReference type="RefSeq" id="WP_276108217.1">
    <property type="nucleotide sequence ID" value="NZ_JARJBB010000003.1"/>
</dbReference>
<protein>
    <submittedName>
        <fullName evidence="2">IS3 family transposase</fullName>
    </submittedName>
</protein>
<keyword evidence="3" id="KW-1185">Reference proteome</keyword>
<comment type="caution">
    <text evidence="2">The sequence shown here is derived from an EMBL/GenBank/DDBJ whole genome shotgun (WGS) entry which is preliminary data.</text>
</comment>
<organism evidence="2 3">
    <name type="scientific">Streptomyces tropicalis</name>
    <dbReference type="NCBI Taxonomy" id="3034234"/>
    <lineage>
        <taxon>Bacteria</taxon>
        <taxon>Bacillati</taxon>
        <taxon>Actinomycetota</taxon>
        <taxon>Actinomycetes</taxon>
        <taxon>Kitasatosporales</taxon>
        <taxon>Streptomycetaceae</taxon>
        <taxon>Streptomyces</taxon>
    </lineage>
</organism>
<reference evidence="2 3" key="1">
    <citation type="submission" date="2023-03" db="EMBL/GenBank/DDBJ databases">
        <title>Draft genome sequence of Streptomyces sp. K1PA1 isolated from peat swamp forest in Thailand.</title>
        <authorList>
            <person name="Klaysubun C."/>
            <person name="Duangmal K."/>
        </authorList>
    </citation>
    <scope>NUCLEOTIDE SEQUENCE [LARGE SCALE GENOMIC DNA]</scope>
    <source>
        <strain evidence="2 3">K1PA1</strain>
    </source>
</reference>
<dbReference type="InterPro" id="IPR012337">
    <property type="entry name" value="RNaseH-like_sf"/>
</dbReference>
<accession>A0ABT6A200</accession>
<dbReference type="EMBL" id="JARJBB010000003">
    <property type="protein sequence ID" value="MDF3298674.1"/>
    <property type="molecule type" value="Genomic_DNA"/>
</dbReference>
<evidence type="ECO:0000313" key="3">
    <source>
        <dbReference type="Proteomes" id="UP001221150"/>
    </source>
</evidence>
<dbReference type="Proteomes" id="UP001221150">
    <property type="component" value="Unassembled WGS sequence"/>
</dbReference>
<evidence type="ECO:0000259" key="1">
    <source>
        <dbReference type="Pfam" id="PF13276"/>
    </source>
</evidence>
<dbReference type="PANTHER" id="PTHR46889:SF5">
    <property type="entry name" value="INTEGRASE PROTEIN"/>
    <property type="match status" value="1"/>
</dbReference>
<evidence type="ECO:0000313" key="2">
    <source>
        <dbReference type="EMBL" id="MDF3298674.1"/>
    </source>
</evidence>
<feature type="domain" description="HTH-like" evidence="1">
    <location>
        <begin position="45"/>
        <end position="94"/>
    </location>
</feature>
<dbReference type="InterPro" id="IPR050900">
    <property type="entry name" value="Transposase_IS3/IS150/IS904"/>
</dbReference>